<dbReference type="Pfam" id="PF00857">
    <property type="entry name" value="Isochorismatase"/>
    <property type="match status" value="1"/>
</dbReference>
<dbReference type="OrthoDB" id="167809at2759"/>
<dbReference type="InterPro" id="IPR036380">
    <property type="entry name" value="Isochorismatase-like_sf"/>
</dbReference>
<dbReference type="CDD" id="cd00431">
    <property type="entry name" value="cysteine_hydrolases"/>
    <property type="match status" value="1"/>
</dbReference>
<sequence>MPQNGPIRIQPNTSALVIIDMQNFFLHESLNGDPKGRAVVPATVDLIHAFRGAGMPVLWTNWGLTEFDLQNMPPAFINGFTSSSSSQSSFGSDMGSIVVPSSDHSIAATASTHGSNTTIAVGRKLVRGSWNAQPWGALFTEQVSGVAKGTDFYFNKNRLSGMWGAGTPMQTWLQDNSMTTLFFGGVNIDQCVWGTLLDSYYKGYDVILVDDISATTSPIGATQMVDFNAGLNGWRANSTDFIAALKAATKK</sequence>
<gene>
    <name evidence="4" type="ORF">D9619_009718</name>
</gene>
<comment type="caution">
    <text evidence="4">The sequence shown here is derived from an EMBL/GenBank/DDBJ whole genome shotgun (WGS) entry which is preliminary data.</text>
</comment>
<evidence type="ECO:0000256" key="1">
    <source>
        <dbReference type="ARBA" id="ARBA00006336"/>
    </source>
</evidence>
<dbReference type="InterPro" id="IPR050272">
    <property type="entry name" value="Isochorismatase-like_hydrls"/>
</dbReference>
<evidence type="ECO:0000259" key="3">
    <source>
        <dbReference type="Pfam" id="PF00857"/>
    </source>
</evidence>
<dbReference type="GO" id="GO:0016787">
    <property type="term" value="F:hydrolase activity"/>
    <property type="evidence" value="ECO:0007669"/>
    <property type="project" value="UniProtKB-KW"/>
</dbReference>
<keyword evidence="5" id="KW-1185">Reference proteome</keyword>
<dbReference type="PANTHER" id="PTHR43540:SF9">
    <property type="entry name" value="FAMILY HYDROLASE, PUTATIVE (AFU_ORTHOLOGUE AFUA_2G08700)-RELATED"/>
    <property type="match status" value="1"/>
</dbReference>
<dbReference type="Gene3D" id="3.40.50.850">
    <property type="entry name" value="Isochorismatase-like"/>
    <property type="match status" value="1"/>
</dbReference>
<dbReference type="Proteomes" id="UP000567179">
    <property type="component" value="Unassembled WGS sequence"/>
</dbReference>
<dbReference type="SUPFAM" id="SSF52499">
    <property type="entry name" value="Isochorismatase-like hydrolases"/>
    <property type="match status" value="1"/>
</dbReference>
<evidence type="ECO:0000313" key="5">
    <source>
        <dbReference type="Proteomes" id="UP000567179"/>
    </source>
</evidence>
<dbReference type="PANTHER" id="PTHR43540">
    <property type="entry name" value="PEROXYUREIDOACRYLATE/UREIDOACRYLATE AMIDOHYDROLASE-RELATED"/>
    <property type="match status" value="1"/>
</dbReference>
<dbReference type="EMBL" id="JAACJJ010000015">
    <property type="protein sequence ID" value="KAF5325220.1"/>
    <property type="molecule type" value="Genomic_DNA"/>
</dbReference>
<evidence type="ECO:0000256" key="2">
    <source>
        <dbReference type="ARBA" id="ARBA00022801"/>
    </source>
</evidence>
<reference evidence="4 5" key="1">
    <citation type="journal article" date="2020" name="ISME J.">
        <title>Uncovering the hidden diversity of litter-decomposition mechanisms in mushroom-forming fungi.</title>
        <authorList>
            <person name="Floudas D."/>
            <person name="Bentzer J."/>
            <person name="Ahren D."/>
            <person name="Johansson T."/>
            <person name="Persson P."/>
            <person name="Tunlid A."/>
        </authorList>
    </citation>
    <scope>NUCLEOTIDE SEQUENCE [LARGE SCALE GENOMIC DNA]</scope>
    <source>
        <strain evidence="4 5">CBS 101986</strain>
    </source>
</reference>
<dbReference type="InterPro" id="IPR000868">
    <property type="entry name" value="Isochorismatase-like_dom"/>
</dbReference>
<proteinExistence type="inferred from homology"/>
<accession>A0A8H5BKU5</accession>
<name>A0A8H5BKU5_9AGAR</name>
<evidence type="ECO:0000313" key="4">
    <source>
        <dbReference type="EMBL" id="KAF5325220.1"/>
    </source>
</evidence>
<keyword evidence="2" id="KW-0378">Hydrolase</keyword>
<feature type="domain" description="Isochorismatase-like" evidence="3">
    <location>
        <begin position="14"/>
        <end position="218"/>
    </location>
</feature>
<dbReference type="AlphaFoldDB" id="A0A8H5BKU5"/>
<protein>
    <recommendedName>
        <fullName evidence="3">Isochorismatase-like domain-containing protein</fullName>
    </recommendedName>
</protein>
<organism evidence="4 5">
    <name type="scientific">Psilocybe cf. subviscida</name>
    <dbReference type="NCBI Taxonomy" id="2480587"/>
    <lineage>
        <taxon>Eukaryota</taxon>
        <taxon>Fungi</taxon>
        <taxon>Dikarya</taxon>
        <taxon>Basidiomycota</taxon>
        <taxon>Agaricomycotina</taxon>
        <taxon>Agaricomycetes</taxon>
        <taxon>Agaricomycetidae</taxon>
        <taxon>Agaricales</taxon>
        <taxon>Agaricineae</taxon>
        <taxon>Strophariaceae</taxon>
        <taxon>Psilocybe</taxon>
    </lineage>
</organism>
<comment type="similarity">
    <text evidence="1">Belongs to the isochorismatase family.</text>
</comment>